<organism evidence="2 3">
    <name type="scientific">Aulographum hederae CBS 113979</name>
    <dbReference type="NCBI Taxonomy" id="1176131"/>
    <lineage>
        <taxon>Eukaryota</taxon>
        <taxon>Fungi</taxon>
        <taxon>Dikarya</taxon>
        <taxon>Ascomycota</taxon>
        <taxon>Pezizomycotina</taxon>
        <taxon>Dothideomycetes</taxon>
        <taxon>Pleosporomycetidae</taxon>
        <taxon>Aulographales</taxon>
        <taxon>Aulographaceae</taxon>
    </lineage>
</organism>
<accession>A0A6G1HFC7</accession>
<feature type="compositionally biased region" description="Basic and acidic residues" evidence="1">
    <location>
        <begin position="143"/>
        <end position="152"/>
    </location>
</feature>
<reference evidence="2" key="1">
    <citation type="journal article" date="2020" name="Stud. Mycol.">
        <title>101 Dothideomycetes genomes: a test case for predicting lifestyles and emergence of pathogens.</title>
        <authorList>
            <person name="Haridas S."/>
            <person name="Albert R."/>
            <person name="Binder M."/>
            <person name="Bloem J."/>
            <person name="Labutti K."/>
            <person name="Salamov A."/>
            <person name="Andreopoulos B."/>
            <person name="Baker S."/>
            <person name="Barry K."/>
            <person name="Bills G."/>
            <person name="Bluhm B."/>
            <person name="Cannon C."/>
            <person name="Castanera R."/>
            <person name="Culley D."/>
            <person name="Daum C."/>
            <person name="Ezra D."/>
            <person name="Gonzalez J."/>
            <person name="Henrissat B."/>
            <person name="Kuo A."/>
            <person name="Liang C."/>
            <person name="Lipzen A."/>
            <person name="Lutzoni F."/>
            <person name="Magnuson J."/>
            <person name="Mondo S."/>
            <person name="Nolan M."/>
            <person name="Ohm R."/>
            <person name="Pangilinan J."/>
            <person name="Park H.-J."/>
            <person name="Ramirez L."/>
            <person name="Alfaro M."/>
            <person name="Sun H."/>
            <person name="Tritt A."/>
            <person name="Yoshinaga Y."/>
            <person name="Zwiers L.-H."/>
            <person name="Turgeon B."/>
            <person name="Goodwin S."/>
            <person name="Spatafora J."/>
            <person name="Crous P."/>
            <person name="Grigoriev I."/>
        </authorList>
    </citation>
    <scope>NUCLEOTIDE SEQUENCE</scope>
    <source>
        <strain evidence="2">CBS 113979</strain>
    </source>
</reference>
<dbReference type="Proteomes" id="UP000800041">
    <property type="component" value="Unassembled WGS sequence"/>
</dbReference>
<proteinExistence type="predicted"/>
<keyword evidence="3" id="KW-1185">Reference proteome</keyword>
<gene>
    <name evidence="2" type="ORF">K402DRAFT_399729</name>
</gene>
<evidence type="ECO:0000313" key="3">
    <source>
        <dbReference type="Proteomes" id="UP000800041"/>
    </source>
</evidence>
<evidence type="ECO:0000256" key="1">
    <source>
        <dbReference type="SAM" id="MobiDB-lite"/>
    </source>
</evidence>
<protein>
    <submittedName>
        <fullName evidence="2">Uncharacterized protein</fullName>
    </submittedName>
</protein>
<dbReference type="EMBL" id="ML977138">
    <property type="protein sequence ID" value="KAF1991752.1"/>
    <property type="molecule type" value="Genomic_DNA"/>
</dbReference>
<name>A0A6G1HFC7_9PEZI</name>
<feature type="region of interest" description="Disordered" evidence="1">
    <location>
        <begin position="121"/>
        <end position="168"/>
    </location>
</feature>
<evidence type="ECO:0000313" key="2">
    <source>
        <dbReference type="EMBL" id="KAF1991752.1"/>
    </source>
</evidence>
<dbReference type="AlphaFoldDB" id="A0A6G1HFC7"/>
<feature type="compositionally biased region" description="Basic and acidic residues" evidence="1">
    <location>
        <begin position="122"/>
        <end position="134"/>
    </location>
</feature>
<sequence>MCKSKSIDSVIGLAVECGSKVMTGEVSQRRDIVPAQSFGGCKRRCERRMGLTGEDTVGWACWQWIVSPIVCWRSVKLDLFDVLGTDRIDSIYIQRSARHHDLLDRRKASDASHFLSSLRPSAHGEEFGTPEKHTSPSVWVGMQRDDRRDCPKLGHPHAILSERPTTHS</sequence>